<gene>
    <name evidence="1" type="ORF">ACFP1K_07390</name>
</gene>
<proteinExistence type="predicted"/>
<keyword evidence="2" id="KW-1185">Reference proteome</keyword>
<dbReference type="RefSeq" id="WP_380748335.1">
    <property type="nucleotide sequence ID" value="NZ_JBHSRF010000007.1"/>
</dbReference>
<organism evidence="1 2">
    <name type="scientific">Sphaerisporangium aureirubrum</name>
    <dbReference type="NCBI Taxonomy" id="1544736"/>
    <lineage>
        <taxon>Bacteria</taxon>
        <taxon>Bacillati</taxon>
        <taxon>Actinomycetota</taxon>
        <taxon>Actinomycetes</taxon>
        <taxon>Streptosporangiales</taxon>
        <taxon>Streptosporangiaceae</taxon>
        <taxon>Sphaerisporangium</taxon>
    </lineage>
</organism>
<dbReference type="EMBL" id="JBHSRF010000007">
    <property type="protein sequence ID" value="MFC6080979.1"/>
    <property type="molecule type" value="Genomic_DNA"/>
</dbReference>
<dbReference type="Proteomes" id="UP001596137">
    <property type="component" value="Unassembled WGS sequence"/>
</dbReference>
<reference evidence="2" key="1">
    <citation type="journal article" date="2019" name="Int. J. Syst. Evol. Microbiol.">
        <title>The Global Catalogue of Microorganisms (GCM) 10K type strain sequencing project: providing services to taxonomists for standard genome sequencing and annotation.</title>
        <authorList>
            <consortium name="The Broad Institute Genomics Platform"/>
            <consortium name="The Broad Institute Genome Sequencing Center for Infectious Disease"/>
            <person name="Wu L."/>
            <person name="Ma J."/>
        </authorList>
    </citation>
    <scope>NUCLEOTIDE SEQUENCE [LARGE SCALE GENOMIC DNA]</scope>
    <source>
        <strain evidence="2">JCM 30346</strain>
    </source>
</reference>
<evidence type="ECO:0000313" key="1">
    <source>
        <dbReference type="EMBL" id="MFC6080979.1"/>
    </source>
</evidence>
<comment type="caution">
    <text evidence="1">The sequence shown here is derived from an EMBL/GenBank/DDBJ whole genome shotgun (WGS) entry which is preliminary data.</text>
</comment>
<evidence type="ECO:0008006" key="3">
    <source>
        <dbReference type="Google" id="ProtNLM"/>
    </source>
</evidence>
<accession>A0ABW1NC90</accession>
<sequence length="260" mass="27297">MSSSNRVPGHTLVAEGAAFLPDPNTGGTMLNRTGWHGCGLCSCGETSDTLSSNNQRKRWHREHKDTIRGKLSSTIPPLAYAAAEKAIRAGVRIRPGEHAAAELAAGKQIILSGTEAEYAARLGVGAAAPIIAAHALDTATREHVGEAVERLVREAAADLRPELEEKSGNVAAEVLQAHSKKLYSQFRADVAAELPAALAAEGRVIVAVRDLEAIRVELAPDGRIGRTLLSGSHPTAANVARQELLDLLRAALAGLLPEGS</sequence>
<protein>
    <recommendedName>
        <fullName evidence="3">DUF222 domain-containing protein</fullName>
    </recommendedName>
</protein>
<evidence type="ECO:0000313" key="2">
    <source>
        <dbReference type="Proteomes" id="UP001596137"/>
    </source>
</evidence>
<name>A0ABW1NC90_9ACTN</name>